<accession>A0A4T0X1P4</accession>
<evidence type="ECO:0000313" key="2">
    <source>
        <dbReference type="Proteomes" id="UP000307173"/>
    </source>
</evidence>
<dbReference type="AlphaFoldDB" id="A0A4T0X1P4"/>
<name>A0A4T0X1P4_9ASCO</name>
<dbReference type="EMBL" id="SELW01000389">
    <property type="protein sequence ID" value="TID28572.1"/>
    <property type="molecule type" value="Genomic_DNA"/>
</dbReference>
<proteinExistence type="predicted"/>
<comment type="caution">
    <text evidence="1">The sequence shown here is derived from an EMBL/GenBank/DDBJ whole genome shotgun (WGS) entry which is preliminary data.</text>
</comment>
<dbReference type="Proteomes" id="UP000307173">
    <property type="component" value="Unassembled WGS sequence"/>
</dbReference>
<gene>
    <name evidence="1" type="ORF">CANINC_002398</name>
</gene>
<feature type="non-terminal residue" evidence="1">
    <location>
        <position position="1"/>
    </location>
</feature>
<evidence type="ECO:0000313" key="1">
    <source>
        <dbReference type="EMBL" id="TID28572.1"/>
    </source>
</evidence>
<sequence length="64" mass="7080">KRDEASINSHIPVNIGGVNGFLLDVSIKDDMGGLKRRDTKLNFNVNGTTYVYEPFMGDDLYSGN</sequence>
<organism evidence="1 2">
    <name type="scientific">Pichia inconspicua</name>
    <dbReference type="NCBI Taxonomy" id="52247"/>
    <lineage>
        <taxon>Eukaryota</taxon>
        <taxon>Fungi</taxon>
        <taxon>Dikarya</taxon>
        <taxon>Ascomycota</taxon>
        <taxon>Saccharomycotina</taxon>
        <taxon>Pichiomycetes</taxon>
        <taxon>Pichiales</taxon>
        <taxon>Pichiaceae</taxon>
        <taxon>Pichia</taxon>
    </lineage>
</organism>
<reference evidence="1 2" key="1">
    <citation type="journal article" date="2019" name="Front. Genet.">
        <title>Whole-Genome Sequencing of the Opportunistic Yeast Pathogen Candida inconspicua Uncovers Its Hybrid Origin.</title>
        <authorList>
            <person name="Mixao V."/>
            <person name="Hansen A.P."/>
            <person name="Saus E."/>
            <person name="Boekhout T."/>
            <person name="Lass-Florl C."/>
            <person name="Gabaldon T."/>
        </authorList>
    </citation>
    <scope>NUCLEOTIDE SEQUENCE [LARGE SCALE GENOMIC DNA]</scope>
    <source>
        <strain evidence="1 2">CBS 180</strain>
    </source>
</reference>
<protein>
    <submittedName>
        <fullName evidence="1">Uncharacterized protein</fullName>
    </submittedName>
</protein>
<feature type="non-terminal residue" evidence="1">
    <location>
        <position position="64"/>
    </location>
</feature>
<keyword evidence="2" id="KW-1185">Reference proteome</keyword>